<gene>
    <name evidence="1" type="ORF">LAC1533_1153</name>
</gene>
<dbReference type="EMBL" id="LT630287">
    <property type="protein sequence ID" value="SFV40573.1"/>
    <property type="molecule type" value="Genomic_DNA"/>
</dbReference>
<evidence type="ECO:0000313" key="2">
    <source>
        <dbReference type="Proteomes" id="UP000190935"/>
    </source>
</evidence>
<dbReference type="AlphaFoldDB" id="A0A1K1KSY3"/>
<reference evidence="2" key="1">
    <citation type="submission" date="2016-11" db="EMBL/GenBank/DDBJ databases">
        <authorList>
            <person name="Papadimitriou K."/>
        </authorList>
    </citation>
    <scope>NUCLEOTIDE SEQUENCE [LARGE SCALE GENOMIC DNA]</scope>
    <source>
        <strain evidence="2">ACA-DC 1533</strain>
    </source>
</reference>
<dbReference type="RefSeq" id="WP_079579115.1">
    <property type="nucleotide sequence ID" value="NZ_LT630287.1"/>
</dbReference>
<sequence length="178" mass="19773">MPTINGKACVVNGKTVDKVFSNGRQVYGRNLFLNSKALETTYHANRAKVTVEPFDDTTNMWHIAVPQGIGDNFGMYLWNYGKGKVPDNSDWSYSADIKGIGDIEKFGLEVSSRNPVVGTVGSEWSRISQTGQIGHPWQKTIVMYFDTTNSPLDVYIKLPKLEIGNTPTPWSPAPEDVM</sequence>
<name>A0A1K1KSY3_9LACO</name>
<dbReference type="KEGG" id="laca:LAC1533_1153"/>
<dbReference type="GeneID" id="95349253"/>
<organism evidence="1 2">
    <name type="scientific">Ligilactobacillus acidipiscis</name>
    <dbReference type="NCBI Taxonomy" id="89059"/>
    <lineage>
        <taxon>Bacteria</taxon>
        <taxon>Bacillati</taxon>
        <taxon>Bacillota</taxon>
        <taxon>Bacilli</taxon>
        <taxon>Lactobacillales</taxon>
        <taxon>Lactobacillaceae</taxon>
        <taxon>Ligilactobacillus</taxon>
    </lineage>
</organism>
<evidence type="ECO:0000313" key="1">
    <source>
        <dbReference type="EMBL" id="SFV40573.1"/>
    </source>
</evidence>
<dbReference type="Proteomes" id="UP000190935">
    <property type="component" value="Chromosome I"/>
</dbReference>
<protein>
    <submittedName>
        <fullName evidence="1">Autotransporter adhesin</fullName>
    </submittedName>
</protein>
<proteinExistence type="predicted"/>
<accession>A0A1K1KSY3</accession>